<gene>
    <name evidence="1" type="ORF">F5144DRAFT_406716</name>
</gene>
<accession>A0ACB7NW53</accession>
<protein>
    <submittedName>
        <fullName evidence="1">Uncharacterized protein</fullName>
    </submittedName>
</protein>
<proteinExistence type="predicted"/>
<evidence type="ECO:0000313" key="2">
    <source>
        <dbReference type="Proteomes" id="UP000724584"/>
    </source>
</evidence>
<dbReference type="EMBL" id="JAGIZQ010000008">
    <property type="protein sequence ID" value="KAH6613521.1"/>
    <property type="molecule type" value="Genomic_DNA"/>
</dbReference>
<sequence length="1335" mass="148342">MISLPSQYGHRRFHPHQMAPVLRSRGNRKKPSHPKKPTPTPTRTPTRTPRTSQIPRTRLTYRVRGVPLDWNKSLLQSFLGSLPPHVGDAPNSGLTTCNTRIGSLATEIHGRSLTATVAFQTRGTVSLEGSLLDSGQSNPPIALDHHFLGITTLYTPSKDHHEVDIIAISGLGGHTFGSFKQRGGEHMWLRDALPRGITGEDGDTPCARAMVYGYDSMLQGSQSTQNIEDLAISLNNSLLQLTNLSATPKPIVFIAHSLGGLIVKQALIFLSKSTRDHDQRLFGAVYGIVFFGVPHDGMDIKSLVPMVGDGPNRFFLESIGNISSQVLSSQQEEFPKAFGNGDNSEIVCFYETRKSPTAIQVWFIPYTLYNMSHPSSLTYSSQVDGEWKMGGPEAVLVSKSSATHCRPWESGPDYICPLDRSHSNMVKFAPHDHEYDDKVLPRIQAVVRRALVIRHPTLSPSAQRCLQSLGFPEIDVRFKDIDPAVEGTCKWLLAHEMYKSWASSSQGLLWIRGKPGSGKSTLLKYALAHITGTKTGDTWNRALILSFFFHGRGAELQRTPLGLYQSLVCQILQQVPDALKAFVDTFERKEQIDKKKQPVKKQEWHPKELWEALKSSLPIVLQKRSVWLFIDALDEAGDEYANDVLGKIKSLVEGLGTIERSKSAPRPFRLCFTCREYPVLEEDFKNFINPTAQNQGDISTFVKTRLSESRLSRSNIPELIAGRADGIFMWARLVVDRALSMFRGGESLARIERMVQSTPPELDELYQILLEGLKPDERPASLKLMQWTCCSFQPLALDQLRWAMIIDADFRHDSLEEYEKEEDFTQDNDAMERRVTTLSRGLVEVVLSSDKRMVQFIHQSAKDFVVEKGLKLLTSTAAETLEADVIGVAHYQLSRTCIRYLSMEEIGQTFADAPWDCDPFEFLGVDDFFNPDSMFNRDYAEFPLLHYATTSWVSHVQQSEERNVPQEDLLDYFAWPSNHLLHRWSVLKGRLPGTFYEHPTTLLHVVSGHQLMGPLRAILHSIGQFNVDINARDFGGGTPLCWAAQGGREAAIQELLNQGANIEARNAYGLTALTCAVLSGRENAIQVLLDRGAKIEARDGGGQTPLMHGASNGQRDALQILLDRGAEIEARDKVGETPLMHAACHRQIDALQILLDRGAEIEARDNDGKTPLAHAAKWGIVGAIQRLLDRGAEIEAKDNDGQTPLAHAAEYGSVDAVQILLDRGAEIEARDKRGRTPLSIAAVSHKLWPLAVEVQHIQALLDRGADLETKDDEGRTPLLRAAAKGYDEIMRLLLDRGADIEAKDNKGLAIAFIAGWCKTSARSNSAGATCTRPGS</sequence>
<evidence type="ECO:0000313" key="1">
    <source>
        <dbReference type="EMBL" id="KAH6613521.1"/>
    </source>
</evidence>
<dbReference type="Proteomes" id="UP000724584">
    <property type="component" value="Unassembled WGS sequence"/>
</dbReference>
<organism evidence="1 2">
    <name type="scientific">Chaetomium tenue</name>
    <dbReference type="NCBI Taxonomy" id="1854479"/>
    <lineage>
        <taxon>Eukaryota</taxon>
        <taxon>Fungi</taxon>
        <taxon>Dikarya</taxon>
        <taxon>Ascomycota</taxon>
        <taxon>Pezizomycotina</taxon>
        <taxon>Sordariomycetes</taxon>
        <taxon>Sordariomycetidae</taxon>
        <taxon>Sordariales</taxon>
        <taxon>Chaetomiaceae</taxon>
        <taxon>Chaetomium</taxon>
    </lineage>
</organism>
<keyword evidence="2" id="KW-1185">Reference proteome</keyword>
<name>A0ACB7NW53_9PEZI</name>
<reference evidence="1 2" key="1">
    <citation type="journal article" date="2021" name="Nat. Commun.">
        <title>Genetic determinants of endophytism in the Arabidopsis root mycobiome.</title>
        <authorList>
            <person name="Mesny F."/>
            <person name="Miyauchi S."/>
            <person name="Thiergart T."/>
            <person name="Pickel B."/>
            <person name="Atanasova L."/>
            <person name="Karlsson M."/>
            <person name="Huettel B."/>
            <person name="Barry K.W."/>
            <person name="Haridas S."/>
            <person name="Chen C."/>
            <person name="Bauer D."/>
            <person name="Andreopoulos W."/>
            <person name="Pangilinan J."/>
            <person name="LaButti K."/>
            <person name="Riley R."/>
            <person name="Lipzen A."/>
            <person name="Clum A."/>
            <person name="Drula E."/>
            <person name="Henrissat B."/>
            <person name="Kohler A."/>
            <person name="Grigoriev I.V."/>
            <person name="Martin F.M."/>
            <person name="Hacquard S."/>
        </authorList>
    </citation>
    <scope>NUCLEOTIDE SEQUENCE [LARGE SCALE GENOMIC DNA]</scope>
    <source>
        <strain evidence="1 2">MPI-SDFR-AT-0079</strain>
    </source>
</reference>
<comment type="caution">
    <text evidence="1">The sequence shown here is derived from an EMBL/GenBank/DDBJ whole genome shotgun (WGS) entry which is preliminary data.</text>
</comment>